<dbReference type="Proteomes" id="UP000216363">
    <property type="component" value="Unassembled WGS sequence"/>
</dbReference>
<evidence type="ECO:0000313" key="3">
    <source>
        <dbReference type="Proteomes" id="UP000216363"/>
    </source>
</evidence>
<evidence type="ECO:0000256" key="1">
    <source>
        <dbReference type="SAM" id="MobiDB-lite"/>
    </source>
</evidence>
<feature type="region of interest" description="Disordered" evidence="1">
    <location>
        <begin position="16"/>
        <end position="41"/>
    </location>
</feature>
<accession>A0A256GLR4</accession>
<dbReference type="RefSeq" id="WP_255487980.1">
    <property type="nucleotide sequence ID" value="NZ_JBHEEP010000018.1"/>
</dbReference>
<dbReference type="AlphaFoldDB" id="A0A256GLR4"/>
<reference evidence="2 3" key="1">
    <citation type="submission" date="2017-07" db="EMBL/GenBank/DDBJ databases">
        <title>Draft genome of Ochrobactrum lupini type strain LUP21.</title>
        <authorList>
            <person name="Krzyzanowska D.M."/>
            <person name="Jafra S."/>
        </authorList>
    </citation>
    <scope>NUCLEOTIDE SEQUENCE [LARGE SCALE GENOMIC DNA]</scope>
    <source>
        <strain evidence="2 3">LUP21</strain>
    </source>
</reference>
<proteinExistence type="predicted"/>
<sequence>MPSTLDKTFDAVIQKSQKKEVGRTLSGPMQRLSLEQGALSK</sequence>
<protein>
    <submittedName>
        <fullName evidence="2">Uncharacterized protein</fullName>
    </submittedName>
</protein>
<dbReference type="EMBL" id="NNRN01000052">
    <property type="protein sequence ID" value="OYR28019.1"/>
    <property type="molecule type" value="Genomic_DNA"/>
</dbReference>
<organism evidence="2 3">
    <name type="scientific">Brucella lupini</name>
    <dbReference type="NCBI Taxonomy" id="255457"/>
    <lineage>
        <taxon>Bacteria</taxon>
        <taxon>Pseudomonadati</taxon>
        <taxon>Pseudomonadota</taxon>
        <taxon>Alphaproteobacteria</taxon>
        <taxon>Hyphomicrobiales</taxon>
        <taxon>Brucellaceae</taxon>
        <taxon>Brucella/Ochrobactrum group</taxon>
        <taxon>Brucella</taxon>
    </lineage>
</organism>
<name>A0A256GLR4_9HYPH</name>
<gene>
    <name evidence="2" type="ORF">CES86_3017</name>
</gene>
<evidence type="ECO:0000313" key="2">
    <source>
        <dbReference type="EMBL" id="OYR28019.1"/>
    </source>
</evidence>
<comment type="caution">
    <text evidence="2">The sequence shown here is derived from an EMBL/GenBank/DDBJ whole genome shotgun (WGS) entry which is preliminary data.</text>
</comment>